<dbReference type="EMBL" id="JAAALK010000288">
    <property type="protein sequence ID" value="KAG8055668.1"/>
    <property type="molecule type" value="Genomic_DNA"/>
</dbReference>
<gene>
    <name evidence="2" type="ORF">GUJ93_ZPchr0001g29380</name>
</gene>
<dbReference type="GO" id="GO:0005739">
    <property type="term" value="C:mitochondrion"/>
    <property type="evidence" value="ECO:0007669"/>
    <property type="project" value="TreeGrafter"/>
</dbReference>
<keyword evidence="3" id="KW-1185">Reference proteome</keyword>
<dbReference type="PANTHER" id="PTHR11851:SF196">
    <property type="entry name" value="MITOCHONDRIAL-PROCESSING PEPTIDASE SUBUNIT BETA MITOCHONDRIAL"/>
    <property type="match status" value="1"/>
</dbReference>
<dbReference type="PROSITE" id="PS00143">
    <property type="entry name" value="INSULINASE"/>
    <property type="match status" value="1"/>
</dbReference>
<protein>
    <recommendedName>
        <fullName evidence="1">Peptidase M16 N-terminal domain-containing protein</fullName>
    </recommendedName>
</protein>
<name>A0A8J5VPY9_ZIZPA</name>
<dbReference type="OrthoDB" id="10251424at2759"/>
<reference evidence="2" key="1">
    <citation type="journal article" date="2021" name="bioRxiv">
        <title>Whole Genome Assembly and Annotation of Northern Wild Rice, Zizania palustris L., Supports a Whole Genome Duplication in the Zizania Genus.</title>
        <authorList>
            <person name="Haas M."/>
            <person name="Kono T."/>
            <person name="Macchietto M."/>
            <person name="Millas R."/>
            <person name="McGilp L."/>
            <person name="Shao M."/>
            <person name="Duquette J."/>
            <person name="Hirsch C.N."/>
            <person name="Kimball J."/>
        </authorList>
    </citation>
    <scope>NUCLEOTIDE SEQUENCE</scope>
    <source>
        <tissue evidence="2">Fresh leaf tissue</tissue>
    </source>
</reference>
<comment type="caution">
    <text evidence="2">The sequence shown here is derived from an EMBL/GenBank/DDBJ whole genome shotgun (WGS) entry which is preliminary data.</text>
</comment>
<evidence type="ECO:0000259" key="1">
    <source>
        <dbReference type="Pfam" id="PF00675"/>
    </source>
</evidence>
<dbReference type="InterPro" id="IPR001431">
    <property type="entry name" value="Pept_M16_Zn_BS"/>
</dbReference>
<dbReference type="InterPro" id="IPR050361">
    <property type="entry name" value="MPP/UQCRC_Complex"/>
</dbReference>
<dbReference type="Proteomes" id="UP000729402">
    <property type="component" value="Unassembled WGS sequence"/>
</dbReference>
<dbReference type="AlphaFoldDB" id="A0A8J5VPY9"/>
<dbReference type="InterPro" id="IPR011765">
    <property type="entry name" value="Pept_M16_N"/>
</dbReference>
<dbReference type="PANTHER" id="PTHR11851">
    <property type="entry name" value="METALLOPROTEASE"/>
    <property type="match status" value="1"/>
</dbReference>
<evidence type="ECO:0000313" key="2">
    <source>
        <dbReference type="EMBL" id="KAG8055668.1"/>
    </source>
</evidence>
<organism evidence="2 3">
    <name type="scientific">Zizania palustris</name>
    <name type="common">Northern wild rice</name>
    <dbReference type="NCBI Taxonomy" id="103762"/>
    <lineage>
        <taxon>Eukaryota</taxon>
        <taxon>Viridiplantae</taxon>
        <taxon>Streptophyta</taxon>
        <taxon>Embryophyta</taxon>
        <taxon>Tracheophyta</taxon>
        <taxon>Spermatophyta</taxon>
        <taxon>Magnoliopsida</taxon>
        <taxon>Liliopsida</taxon>
        <taxon>Poales</taxon>
        <taxon>Poaceae</taxon>
        <taxon>BOP clade</taxon>
        <taxon>Oryzoideae</taxon>
        <taxon>Oryzeae</taxon>
        <taxon>Zizaniinae</taxon>
        <taxon>Zizania</taxon>
    </lineage>
</organism>
<dbReference type="GO" id="GO:0004222">
    <property type="term" value="F:metalloendopeptidase activity"/>
    <property type="evidence" value="ECO:0007669"/>
    <property type="project" value="InterPro"/>
</dbReference>
<proteinExistence type="predicted"/>
<accession>A0A8J5VPY9</accession>
<reference evidence="2" key="2">
    <citation type="submission" date="2021-02" db="EMBL/GenBank/DDBJ databases">
        <authorList>
            <person name="Kimball J.A."/>
            <person name="Haas M.W."/>
            <person name="Macchietto M."/>
            <person name="Kono T."/>
            <person name="Duquette J."/>
            <person name="Shao M."/>
        </authorList>
    </citation>
    <scope>NUCLEOTIDE SEQUENCE</scope>
    <source>
        <tissue evidence="2">Fresh leaf tissue</tissue>
    </source>
</reference>
<evidence type="ECO:0000313" key="3">
    <source>
        <dbReference type="Proteomes" id="UP000729402"/>
    </source>
</evidence>
<dbReference type="Pfam" id="PF00675">
    <property type="entry name" value="Peptidase_M16"/>
    <property type="match status" value="1"/>
</dbReference>
<feature type="domain" description="Peptidase M16 N-terminal" evidence="1">
    <location>
        <begin position="2"/>
        <end position="52"/>
    </location>
</feature>
<sequence length="123" mass="13867">MASVGVWVGAGSRFELPGTNGTAHFLEHMAFKGTTRRPTAYSLEVEIENMGAGRTPRRLHHPRADHLLRRCAGAGRAHRTLDVLSDILQYPRFPVNAIQRERGVILLEMEEVQGMMYEVVFDH</sequence>
<dbReference type="GO" id="GO:0006508">
    <property type="term" value="P:proteolysis"/>
    <property type="evidence" value="ECO:0007669"/>
    <property type="project" value="InterPro"/>
</dbReference>